<keyword evidence="2" id="KW-1133">Transmembrane helix</keyword>
<reference evidence="5" key="1">
    <citation type="submission" date="2011-11" db="EMBL/GenBank/DDBJ databases">
        <title>Complete sequence of Desulfosporosinus orientis DSM 765.</title>
        <authorList>
            <person name="Lucas S."/>
            <person name="Han J."/>
            <person name="Lapidus A."/>
            <person name="Cheng J.-F."/>
            <person name="Goodwin L."/>
            <person name="Pitluck S."/>
            <person name="Peters L."/>
            <person name="Ovchinnikova G."/>
            <person name="Teshima H."/>
            <person name="Detter J.C."/>
            <person name="Han C."/>
            <person name="Tapia R."/>
            <person name="Land M."/>
            <person name="Hauser L."/>
            <person name="Kyrpides N."/>
            <person name="Ivanova N."/>
            <person name="Pagani I."/>
            <person name="Pester M."/>
            <person name="Spring S."/>
            <person name="Ollivier B."/>
            <person name="Rattei T."/>
            <person name="Klenk H.-P."/>
            <person name="Wagner M."/>
            <person name="Loy A."/>
            <person name="Woyke T."/>
        </authorList>
    </citation>
    <scope>NUCLEOTIDE SEQUENCE [LARGE SCALE GENOMIC DNA]</scope>
    <source>
        <strain evidence="5">ATCC 19365 / DSM 765 / NCIMB 8382 / VKM B-1628</strain>
    </source>
</reference>
<feature type="transmembrane region" description="Helical" evidence="2">
    <location>
        <begin position="52"/>
        <end position="76"/>
    </location>
</feature>
<feature type="transmembrane region" description="Helical" evidence="2">
    <location>
        <begin position="366"/>
        <end position="390"/>
    </location>
</feature>
<dbReference type="STRING" id="768706.Desor_1596"/>
<dbReference type="KEGG" id="dor:Desor_1596"/>
<comment type="similarity">
    <text evidence="1">Belongs to the DedA family.</text>
</comment>
<feature type="transmembrane region" description="Helical" evidence="2">
    <location>
        <begin position="336"/>
        <end position="359"/>
    </location>
</feature>
<protein>
    <submittedName>
        <fullName evidence="4">Putative membrane-associated protein</fullName>
    </submittedName>
</protein>
<feature type="transmembrane region" description="Helical" evidence="2">
    <location>
        <begin position="219"/>
        <end position="239"/>
    </location>
</feature>
<feature type="transmembrane region" description="Helical" evidence="2">
    <location>
        <begin position="272"/>
        <end position="293"/>
    </location>
</feature>
<reference evidence="4 5" key="2">
    <citation type="journal article" date="2012" name="J. Bacteriol.">
        <title>Complete genome sequences of Desulfosporosinus orientis DSM765T, Desulfosporosinus youngiae DSM17734T, Desulfosporosinus meridiei DSM13257T, and Desulfosporosinus acidiphilus DSM22704T.</title>
        <authorList>
            <person name="Pester M."/>
            <person name="Brambilla E."/>
            <person name="Alazard D."/>
            <person name="Rattei T."/>
            <person name="Weinmaier T."/>
            <person name="Han J."/>
            <person name="Lucas S."/>
            <person name="Lapidus A."/>
            <person name="Cheng J.F."/>
            <person name="Goodwin L."/>
            <person name="Pitluck S."/>
            <person name="Peters L."/>
            <person name="Ovchinnikova G."/>
            <person name="Teshima H."/>
            <person name="Detter J.C."/>
            <person name="Han C.S."/>
            <person name="Tapia R."/>
            <person name="Land M.L."/>
            <person name="Hauser L."/>
            <person name="Kyrpides N.C."/>
            <person name="Ivanova N.N."/>
            <person name="Pagani I."/>
            <person name="Huntmann M."/>
            <person name="Wei C.L."/>
            <person name="Davenport K.W."/>
            <person name="Daligault H."/>
            <person name="Chain P.S."/>
            <person name="Chen A."/>
            <person name="Mavromatis K."/>
            <person name="Markowitz V."/>
            <person name="Szeto E."/>
            <person name="Mikhailova N."/>
            <person name="Pati A."/>
            <person name="Wagner M."/>
            <person name="Woyke T."/>
            <person name="Ollivier B."/>
            <person name="Klenk H.P."/>
            <person name="Spring S."/>
            <person name="Loy A."/>
        </authorList>
    </citation>
    <scope>NUCLEOTIDE SEQUENCE [LARGE SCALE GENOMIC DNA]</scope>
    <source>
        <strain evidence="5">ATCC 19365 / DSM 765 / NCIMB 8382 / VKM B-1628</strain>
    </source>
</reference>
<keyword evidence="5" id="KW-1185">Reference proteome</keyword>
<dbReference type="PATRIC" id="fig|768706.3.peg.1583"/>
<feature type="transmembrane region" description="Helical" evidence="2">
    <location>
        <begin position="138"/>
        <end position="158"/>
    </location>
</feature>
<dbReference type="EMBL" id="CP003108">
    <property type="protein sequence ID" value="AET67243.1"/>
    <property type="molecule type" value="Genomic_DNA"/>
</dbReference>
<evidence type="ECO:0000256" key="2">
    <source>
        <dbReference type="SAM" id="Phobius"/>
    </source>
</evidence>
<dbReference type="eggNOG" id="COG0586">
    <property type="taxonomic scope" value="Bacteria"/>
</dbReference>
<proteinExistence type="inferred from homology"/>
<dbReference type="AlphaFoldDB" id="G7WD48"/>
<dbReference type="Proteomes" id="UP000006346">
    <property type="component" value="Chromosome"/>
</dbReference>
<sequence length="425" mass="47583">MTSTLLIHYITQYGYTGLYFILGISILGIPIPDETLLIFVGFLTYSGKLNPVLAILSAAAGSATGITVAYFLGTFFQQKVLTHLKKHAGAARLEKVLNWYHRHGGKLLTIGYFVPGVRHLSGYVAGLSRLSYRNFAMFAYLGATLWTSSFIIIGRLLGSQWESLLPLVHRYALIVGIIALFIAVAFYLLYRNHSRLVPWLYQQISLLPKRYQSLGRRRFIAVLGGLAFLALFIILMGLIQDLVFHEVGEFDTLVVAWLVGNSPNTVIQFMQIVNALGTHLAVLIVFLVSVPILHLTRMHWTHAIPLVLAWAGGTLVDLLFRLVFRGEPIHIFENLLPFYAPTTGFLLAAITFYAVLGYILVRNRSFLIQMLILIFDLILITLLALSPVYLRVHAPSAMVTGLTVSGLLALTCMFVYEYKIYKEEV</sequence>
<dbReference type="PANTHER" id="PTHR42709:SF9">
    <property type="entry name" value="ALKALINE PHOSPHATASE LIKE PROTEIN"/>
    <property type="match status" value="1"/>
</dbReference>
<evidence type="ECO:0000259" key="3">
    <source>
        <dbReference type="Pfam" id="PF09335"/>
    </source>
</evidence>
<dbReference type="HOGENOM" id="CLU_637224_0_0_9"/>
<feature type="transmembrane region" description="Helical" evidence="2">
    <location>
        <begin position="12"/>
        <end position="32"/>
    </location>
</feature>
<evidence type="ECO:0000313" key="5">
    <source>
        <dbReference type="Proteomes" id="UP000006346"/>
    </source>
</evidence>
<accession>G7WD48</accession>
<feature type="transmembrane region" description="Helical" evidence="2">
    <location>
        <begin position="396"/>
        <end position="416"/>
    </location>
</feature>
<dbReference type="GO" id="GO:0005886">
    <property type="term" value="C:plasma membrane"/>
    <property type="evidence" value="ECO:0007669"/>
    <property type="project" value="TreeGrafter"/>
</dbReference>
<keyword evidence="2" id="KW-0812">Transmembrane</keyword>
<evidence type="ECO:0000313" key="4">
    <source>
        <dbReference type="EMBL" id="AET67243.1"/>
    </source>
</evidence>
<organism evidence="4 5">
    <name type="scientific">Desulfosporosinus orientis (strain ATCC 19365 / DSM 765 / NCIMB 8382 / VKM B-1628 / Singapore I)</name>
    <name type="common">Desulfotomaculum orientis</name>
    <dbReference type="NCBI Taxonomy" id="768706"/>
    <lineage>
        <taxon>Bacteria</taxon>
        <taxon>Bacillati</taxon>
        <taxon>Bacillota</taxon>
        <taxon>Clostridia</taxon>
        <taxon>Eubacteriales</taxon>
        <taxon>Desulfitobacteriaceae</taxon>
        <taxon>Desulfosporosinus</taxon>
    </lineage>
</organism>
<feature type="domain" description="VTT" evidence="3">
    <location>
        <begin position="31"/>
        <end position="155"/>
    </location>
</feature>
<dbReference type="RefSeq" id="WP_014184062.1">
    <property type="nucleotide sequence ID" value="NC_016584.1"/>
</dbReference>
<evidence type="ECO:0000256" key="1">
    <source>
        <dbReference type="ARBA" id="ARBA00010792"/>
    </source>
</evidence>
<dbReference type="InterPro" id="IPR032816">
    <property type="entry name" value="VTT_dom"/>
</dbReference>
<dbReference type="OrthoDB" id="9782291at2"/>
<feature type="transmembrane region" description="Helical" evidence="2">
    <location>
        <begin position="305"/>
        <end position="324"/>
    </location>
</feature>
<dbReference type="PANTHER" id="PTHR42709">
    <property type="entry name" value="ALKALINE PHOSPHATASE LIKE PROTEIN"/>
    <property type="match status" value="1"/>
</dbReference>
<dbReference type="InterPro" id="IPR051311">
    <property type="entry name" value="DedA_domain"/>
</dbReference>
<name>G7WD48_DESOD</name>
<keyword evidence="2" id="KW-0472">Membrane</keyword>
<dbReference type="Pfam" id="PF09335">
    <property type="entry name" value="VTT_dom"/>
    <property type="match status" value="1"/>
</dbReference>
<feature type="transmembrane region" description="Helical" evidence="2">
    <location>
        <begin position="170"/>
        <end position="190"/>
    </location>
</feature>
<gene>
    <name evidence="4" type="ordered locus">Desor_1596</name>
</gene>